<accession>A0A6J5MZU9</accession>
<proteinExistence type="predicted"/>
<evidence type="ECO:0008006" key="3">
    <source>
        <dbReference type="Google" id="ProtNLM"/>
    </source>
</evidence>
<name>A0A6J5MZU9_9CAUD</name>
<dbReference type="Pfam" id="PF05037">
    <property type="entry name" value="DUF669"/>
    <property type="match status" value="1"/>
</dbReference>
<gene>
    <name evidence="2" type="ORF">UFOVP591_43</name>
</gene>
<reference evidence="2" key="1">
    <citation type="submission" date="2020-04" db="EMBL/GenBank/DDBJ databases">
        <authorList>
            <person name="Chiriac C."/>
            <person name="Salcher M."/>
            <person name="Ghai R."/>
            <person name="Kavagutti S V."/>
        </authorList>
    </citation>
    <scope>NUCLEOTIDE SEQUENCE</scope>
</reference>
<evidence type="ECO:0000313" key="2">
    <source>
        <dbReference type="EMBL" id="CAB4151952.1"/>
    </source>
</evidence>
<organism evidence="2">
    <name type="scientific">uncultured Caudovirales phage</name>
    <dbReference type="NCBI Taxonomy" id="2100421"/>
    <lineage>
        <taxon>Viruses</taxon>
        <taxon>Duplodnaviria</taxon>
        <taxon>Heunggongvirae</taxon>
        <taxon>Uroviricota</taxon>
        <taxon>Caudoviricetes</taxon>
        <taxon>Peduoviridae</taxon>
        <taxon>Maltschvirus</taxon>
        <taxon>Maltschvirus maltsch</taxon>
    </lineage>
</organism>
<dbReference type="InterPro" id="IPR007731">
    <property type="entry name" value="DUF669"/>
</dbReference>
<evidence type="ECO:0000256" key="1">
    <source>
        <dbReference type="SAM" id="MobiDB-lite"/>
    </source>
</evidence>
<sequence length="162" mass="17643">MGDLDFIENRETIEPSEFNTDPLPAGVYKAYIEESLVSPTKSSDGVKFAGTYVVQEPKEFAGRKVFLNLLLKHSNPKAQEIGLGKMSALSRACGLTTIPNDSMKLRNKPHLITVKVTPASEKYSAGNEITKWVSSNGEKAESGARKAQAAPSKPEDDDDIPF</sequence>
<dbReference type="EMBL" id="LR796555">
    <property type="protein sequence ID" value="CAB4151952.1"/>
    <property type="molecule type" value="Genomic_DNA"/>
</dbReference>
<feature type="region of interest" description="Disordered" evidence="1">
    <location>
        <begin position="134"/>
        <end position="162"/>
    </location>
</feature>
<protein>
    <recommendedName>
        <fullName evidence="3">DUF669 domain-containing protein</fullName>
    </recommendedName>
</protein>